<organism evidence="1 2">
    <name type="scientific">Toxoplasma gondii VAND</name>
    <dbReference type="NCBI Taxonomy" id="933077"/>
    <lineage>
        <taxon>Eukaryota</taxon>
        <taxon>Sar</taxon>
        <taxon>Alveolata</taxon>
        <taxon>Apicomplexa</taxon>
        <taxon>Conoidasida</taxon>
        <taxon>Coccidia</taxon>
        <taxon>Eucoccidiorida</taxon>
        <taxon>Eimeriorina</taxon>
        <taxon>Sarcocystidae</taxon>
        <taxon>Toxoplasma</taxon>
    </lineage>
</organism>
<dbReference type="AlphaFoldDB" id="A0A086QE15"/>
<accession>A0A086QE15</accession>
<proteinExistence type="predicted"/>
<dbReference type="EMBL" id="AEYJ02000352">
    <property type="protein sequence ID" value="KFH10847.1"/>
    <property type="molecule type" value="Genomic_DNA"/>
</dbReference>
<reference evidence="1 2" key="2">
    <citation type="journal article" date="2015" name="Eukaryot. Cell">
        <title>Genetic mapping reveals that sinefungin resistance in Toxoplasma gondii is controlled by a putative amino acid transporter locus that can be used as a negative selectable marker.</title>
        <authorList>
            <person name="Behnke M.S."/>
            <person name="Khan A."/>
            <person name="Sibley L.D."/>
        </authorList>
    </citation>
    <scope>NUCLEOTIDE SEQUENCE [LARGE SCALE GENOMIC DNA]</scope>
    <source>
        <strain evidence="1 2">VAND</strain>
    </source>
</reference>
<evidence type="ECO:0000313" key="2">
    <source>
        <dbReference type="Proteomes" id="UP000028840"/>
    </source>
</evidence>
<reference evidence="1 2" key="1">
    <citation type="submission" date="2014-08" db="EMBL/GenBank/DDBJ databases">
        <authorList>
            <person name="Sibley D."/>
            <person name="Venepally P."/>
            <person name="Karamycheva S."/>
            <person name="Hadjithomas M."/>
            <person name="Khan A."/>
            <person name="Brunk B."/>
            <person name="Roos D."/>
            <person name="Caler E."/>
            <person name="Lorenzi H."/>
        </authorList>
    </citation>
    <scope>NUCLEOTIDE SEQUENCE [LARGE SCALE GENOMIC DNA]</scope>
    <source>
        <strain evidence="1 2">VAND</strain>
    </source>
</reference>
<name>A0A086QE15_TOXGO</name>
<dbReference type="VEuPathDB" id="ToxoDB:TGVAND_435840"/>
<gene>
    <name evidence="1" type="ORF">TGVAND_435840</name>
</gene>
<evidence type="ECO:0000313" key="1">
    <source>
        <dbReference type="EMBL" id="KFH10847.1"/>
    </source>
</evidence>
<dbReference type="Proteomes" id="UP000028840">
    <property type="component" value="Unassembled WGS sequence"/>
</dbReference>
<comment type="caution">
    <text evidence="1">The sequence shown here is derived from an EMBL/GenBank/DDBJ whole genome shotgun (WGS) entry which is preliminary data.</text>
</comment>
<protein>
    <submittedName>
        <fullName evidence="1">Uncharacterized protein</fullName>
    </submittedName>
</protein>
<sequence length="103" mass="11704">MKATRMATQAFPRQHTLCLLHRGRVSQDRPSTRPKGIRRLNRILPPPRPLLLLHAHTLRPLVVPLLPPLVPLRAPLPLVPRLVPLLPILLARPWLLLAFFATL</sequence>